<dbReference type="InterPro" id="IPR050536">
    <property type="entry name" value="DtxR_MntR_Metal-Reg"/>
</dbReference>
<sequence length="153" mass="17122">MSLVSDIAAENYLKTVVKALARSRRERVGTGELSRLLHVTPGTISTMVKRLEKGGYVQRTHRLGCTLTRKGAVFGSAVLRKHRLLESFLSQVLCLEAGVVHKEAEMLEHACSDELIDVIDRYLQYPTRDPHGQPIPRKDTLLDLYVEDDVPGV</sequence>
<dbReference type="Gene3D" id="1.10.10.10">
    <property type="entry name" value="Winged helix-like DNA-binding domain superfamily/Winged helix DNA-binding domain"/>
    <property type="match status" value="1"/>
</dbReference>
<dbReference type="GO" id="GO:0046914">
    <property type="term" value="F:transition metal ion binding"/>
    <property type="evidence" value="ECO:0007669"/>
    <property type="project" value="InterPro"/>
</dbReference>
<keyword evidence="5" id="KW-0804">Transcription</keyword>
<dbReference type="Gene3D" id="1.10.60.10">
    <property type="entry name" value="Iron dependent repressor, metal binding and dimerisation domain"/>
    <property type="match status" value="1"/>
</dbReference>
<dbReference type="GO" id="GO:0003677">
    <property type="term" value="F:DNA binding"/>
    <property type="evidence" value="ECO:0007669"/>
    <property type="project" value="UniProtKB-KW"/>
</dbReference>
<evidence type="ECO:0000256" key="4">
    <source>
        <dbReference type="ARBA" id="ARBA00023125"/>
    </source>
</evidence>
<dbReference type="PATRIC" id="fig|455434.6.peg.175"/>
<dbReference type="Pfam" id="PF02742">
    <property type="entry name" value="Fe_dep_repr_C"/>
    <property type="match status" value="1"/>
</dbReference>
<organism evidence="8 9">
    <name type="scientific">Treponema pallidum subsp. pallidum (strain SS14)</name>
    <dbReference type="NCBI Taxonomy" id="455434"/>
    <lineage>
        <taxon>Bacteria</taxon>
        <taxon>Pseudomonadati</taxon>
        <taxon>Spirochaetota</taxon>
        <taxon>Spirochaetia</taxon>
        <taxon>Spirochaetales</taxon>
        <taxon>Treponemataceae</taxon>
        <taxon>Treponema</taxon>
    </lineage>
</organism>
<comment type="function">
    <text evidence="6">In the presence of manganese, represses expression of mntH and mntS. Up-regulates expression of mntP.</text>
</comment>
<evidence type="ECO:0000256" key="1">
    <source>
        <dbReference type="ARBA" id="ARBA00007871"/>
    </source>
</evidence>
<feature type="domain" description="HTH dtxR-type" evidence="7">
    <location>
        <begin position="1"/>
        <end position="68"/>
    </location>
</feature>
<dbReference type="InterPro" id="IPR022689">
    <property type="entry name" value="Iron_dep_repressor"/>
</dbReference>
<dbReference type="InterPro" id="IPR001367">
    <property type="entry name" value="Fe_dep_repressor"/>
</dbReference>
<protein>
    <recommendedName>
        <fullName evidence="2">Transcriptional regulator MntR</fullName>
    </recommendedName>
</protein>
<dbReference type="InterPro" id="IPR036388">
    <property type="entry name" value="WH-like_DNA-bd_sf"/>
</dbReference>
<dbReference type="SUPFAM" id="SSF46785">
    <property type="entry name" value="Winged helix' DNA-binding domain"/>
    <property type="match status" value="1"/>
</dbReference>
<dbReference type="AlphaFoldDB" id="A0A0H3BJY1"/>
<name>A0A0H3BJY1_TREPS</name>
<dbReference type="PROSITE" id="PS50944">
    <property type="entry name" value="HTH_DTXR"/>
    <property type="match status" value="1"/>
</dbReference>
<evidence type="ECO:0000256" key="2">
    <source>
        <dbReference type="ARBA" id="ARBA00022386"/>
    </source>
</evidence>
<evidence type="ECO:0000313" key="9">
    <source>
        <dbReference type="Proteomes" id="UP000001202"/>
    </source>
</evidence>
<dbReference type="KEGG" id="tpp:TPASS_0167"/>
<dbReference type="EMBL" id="CP000805">
    <property type="protein sequence ID" value="ACD70593.1"/>
    <property type="molecule type" value="Genomic_DNA"/>
</dbReference>
<dbReference type="SMART" id="SM00529">
    <property type="entry name" value="HTH_DTXR"/>
    <property type="match status" value="1"/>
</dbReference>
<dbReference type="PANTHER" id="PTHR33238">
    <property type="entry name" value="IRON (METAL) DEPENDENT REPRESSOR, DTXR FAMILY"/>
    <property type="match status" value="1"/>
</dbReference>
<reference evidence="8 9" key="1">
    <citation type="journal article" date="2008" name="BMC Microbiol.">
        <title>Complete genome sequence of Treponema pallidum ssp. pallidum strain SS14 determined with oligonucleotide arrays.</title>
        <authorList>
            <person name="Matejkova P."/>
            <person name="Strouhal M."/>
            <person name="Smajs D."/>
            <person name="Norris S.J."/>
            <person name="Palzkill T."/>
            <person name="Petrosino J.F."/>
            <person name="Sodergren E."/>
            <person name="Norton J.E."/>
            <person name="Singh J."/>
            <person name="Richmond T.A."/>
            <person name="Molla M.N."/>
            <person name="Albert T.J."/>
            <person name="Weinstock G.M."/>
        </authorList>
    </citation>
    <scope>NUCLEOTIDE SEQUENCE [LARGE SCALE GENOMIC DNA]</scope>
    <source>
        <strain evidence="8 9">SS14</strain>
    </source>
</reference>
<dbReference type="Pfam" id="PF01325">
    <property type="entry name" value="Fe_dep_repress"/>
    <property type="match status" value="1"/>
</dbReference>
<keyword evidence="4" id="KW-0238">DNA-binding</keyword>
<dbReference type="InterPro" id="IPR022687">
    <property type="entry name" value="HTH_DTXR"/>
</dbReference>
<dbReference type="GO" id="GO:0003700">
    <property type="term" value="F:DNA-binding transcription factor activity"/>
    <property type="evidence" value="ECO:0007669"/>
    <property type="project" value="InterPro"/>
</dbReference>
<evidence type="ECO:0000313" key="8">
    <source>
        <dbReference type="EMBL" id="ACD70593.1"/>
    </source>
</evidence>
<dbReference type="PANTHER" id="PTHR33238:SF7">
    <property type="entry name" value="IRON-DEPENDENT TRANSCRIPTIONAL REGULATOR"/>
    <property type="match status" value="1"/>
</dbReference>
<evidence type="ECO:0000256" key="3">
    <source>
        <dbReference type="ARBA" id="ARBA00023015"/>
    </source>
</evidence>
<evidence type="ECO:0000259" key="7">
    <source>
        <dbReference type="PROSITE" id="PS50944"/>
    </source>
</evidence>
<evidence type="ECO:0000256" key="6">
    <source>
        <dbReference type="ARBA" id="ARBA00025185"/>
    </source>
</evidence>
<dbReference type="GO" id="GO:0046983">
    <property type="term" value="F:protein dimerization activity"/>
    <property type="evidence" value="ECO:0007669"/>
    <property type="project" value="InterPro"/>
</dbReference>
<proteinExistence type="inferred from homology"/>
<accession>A0A0H3BJY1</accession>
<comment type="similarity">
    <text evidence="1">Belongs to the DtxR/MntR family.</text>
</comment>
<dbReference type="InterPro" id="IPR036421">
    <property type="entry name" value="Fe_dep_repressor_sf"/>
</dbReference>
<dbReference type="SUPFAM" id="SSF47979">
    <property type="entry name" value="Iron-dependent repressor protein, dimerization domain"/>
    <property type="match status" value="1"/>
</dbReference>
<gene>
    <name evidence="8" type="primary">troR</name>
    <name evidence="8" type="ordered locus">TPASS_0167</name>
</gene>
<evidence type="ECO:0000256" key="5">
    <source>
        <dbReference type="ARBA" id="ARBA00023163"/>
    </source>
</evidence>
<dbReference type="RefSeq" id="WP_010881614.1">
    <property type="nucleotide sequence ID" value="NC_010741.1"/>
</dbReference>
<dbReference type="Proteomes" id="UP000001202">
    <property type="component" value="Chromosome"/>
</dbReference>
<dbReference type="InterPro" id="IPR036390">
    <property type="entry name" value="WH_DNA-bd_sf"/>
</dbReference>
<dbReference type="GeneID" id="93875959"/>
<keyword evidence="3" id="KW-0805">Transcription regulation</keyword>